<evidence type="ECO:0000313" key="2">
    <source>
        <dbReference type="EMBL" id="MCU7616137.1"/>
    </source>
</evidence>
<protein>
    <recommendedName>
        <fullName evidence="4">Periplasmic heavy metal sensor</fullName>
    </recommendedName>
</protein>
<keyword evidence="1" id="KW-1133">Transmembrane helix</keyword>
<keyword evidence="1" id="KW-0812">Transmembrane</keyword>
<proteinExistence type="predicted"/>
<feature type="transmembrane region" description="Helical" evidence="1">
    <location>
        <begin position="6"/>
        <end position="27"/>
    </location>
</feature>
<keyword evidence="1" id="KW-0472">Membrane</keyword>
<evidence type="ECO:0000256" key="1">
    <source>
        <dbReference type="SAM" id="Phobius"/>
    </source>
</evidence>
<evidence type="ECO:0000313" key="3">
    <source>
        <dbReference type="Proteomes" id="UP001208649"/>
    </source>
</evidence>
<sequence>MKQSRYPQIIIISLIISNILLIAFVFLRRPPHPEGPKNLIIEKLHFDKKQIGTYDLLIEKHRKDISENEDQMMNLKSQLYKTIETEDTSQKDFLIRMIGKKQEEAEIINYQHFMDIKKLCKPDQQKDFAELVNDLGNLFSHKRP</sequence>
<keyword evidence="3" id="KW-1185">Reference proteome</keyword>
<name>A0ABT2W1N9_9FLAO</name>
<dbReference type="RefSeq" id="WP_263001598.1">
    <property type="nucleotide sequence ID" value="NZ_JAOTEM010000001.1"/>
</dbReference>
<comment type="caution">
    <text evidence="2">The sequence shown here is derived from an EMBL/GenBank/DDBJ whole genome shotgun (WGS) entry which is preliminary data.</text>
</comment>
<evidence type="ECO:0008006" key="4">
    <source>
        <dbReference type="Google" id="ProtNLM"/>
    </source>
</evidence>
<gene>
    <name evidence="2" type="ORF">NZ698_02905</name>
</gene>
<dbReference type="EMBL" id="JAOTEM010000001">
    <property type="protein sequence ID" value="MCU7616137.1"/>
    <property type="molecule type" value="Genomic_DNA"/>
</dbReference>
<dbReference type="Proteomes" id="UP001208649">
    <property type="component" value="Unassembled WGS sequence"/>
</dbReference>
<reference evidence="3" key="1">
    <citation type="submission" date="2023-07" db="EMBL/GenBank/DDBJ databases">
        <title>Chryseobacterium sp. strain PBS4-4 Genome sequencing and assembly.</title>
        <authorList>
            <person name="Jung Y."/>
        </authorList>
    </citation>
    <scope>NUCLEOTIDE SEQUENCE [LARGE SCALE GENOMIC DNA]</scope>
    <source>
        <strain evidence="3">PBS4-4</strain>
    </source>
</reference>
<dbReference type="Gene3D" id="1.20.120.1490">
    <property type="match status" value="1"/>
</dbReference>
<organism evidence="2 3">
    <name type="scientific">Chryseobacterium edaphi</name>
    <dbReference type="NCBI Taxonomy" id="2976532"/>
    <lineage>
        <taxon>Bacteria</taxon>
        <taxon>Pseudomonadati</taxon>
        <taxon>Bacteroidota</taxon>
        <taxon>Flavobacteriia</taxon>
        <taxon>Flavobacteriales</taxon>
        <taxon>Weeksellaceae</taxon>
        <taxon>Chryseobacterium group</taxon>
        <taxon>Chryseobacterium</taxon>
    </lineage>
</organism>
<accession>A0ABT2W1N9</accession>